<reference evidence="1 2" key="1">
    <citation type="journal article" date="2016" name="Nat. Commun.">
        <title>Thousands of microbial genomes shed light on interconnected biogeochemical processes in an aquifer system.</title>
        <authorList>
            <person name="Anantharaman K."/>
            <person name="Brown C.T."/>
            <person name="Hug L.A."/>
            <person name="Sharon I."/>
            <person name="Castelle C.J."/>
            <person name="Probst A.J."/>
            <person name="Thomas B.C."/>
            <person name="Singh A."/>
            <person name="Wilkins M.J."/>
            <person name="Karaoz U."/>
            <person name="Brodie E.L."/>
            <person name="Williams K.H."/>
            <person name="Hubbard S.S."/>
            <person name="Banfield J.F."/>
        </authorList>
    </citation>
    <scope>NUCLEOTIDE SEQUENCE [LARGE SCALE GENOMIC DNA]</scope>
</reference>
<dbReference type="AlphaFoldDB" id="A0A1F5EHH3"/>
<sequence>MEESEMLIKPEDFIAKIPEIIKGKSQLSAVFTSYNSIQGYRGQVDTGKQGLSVYSASETENGHRERVSEWSSPSQMEMRASICQQNVEQCLLGEHPEVVLHENLFFMIYLGLSGFSEATHFTESLRDDFPDAYIATLTCDCGLKDKFPSLQNLKKHGFVDEAIVTGQCGGSMEMARILEALIEAWPN</sequence>
<proteinExistence type="predicted"/>
<dbReference type="EMBL" id="MFAE01000014">
    <property type="protein sequence ID" value="OGD66740.1"/>
    <property type="molecule type" value="Genomic_DNA"/>
</dbReference>
<evidence type="ECO:0000313" key="2">
    <source>
        <dbReference type="Proteomes" id="UP000179003"/>
    </source>
</evidence>
<dbReference type="Proteomes" id="UP000179003">
    <property type="component" value="Unassembled WGS sequence"/>
</dbReference>
<gene>
    <name evidence="1" type="ORF">A2442_01290</name>
</gene>
<name>A0A1F5EHH3_9BACT</name>
<protein>
    <submittedName>
        <fullName evidence="1">Uncharacterized protein</fullName>
    </submittedName>
</protein>
<comment type="caution">
    <text evidence="1">The sequence shown here is derived from an EMBL/GenBank/DDBJ whole genome shotgun (WGS) entry which is preliminary data.</text>
</comment>
<evidence type="ECO:0000313" key="1">
    <source>
        <dbReference type="EMBL" id="OGD66740.1"/>
    </source>
</evidence>
<accession>A0A1F5EHH3</accession>
<organism evidence="1 2">
    <name type="scientific">Candidatus Campbellbacteria bacterium RIFOXYC2_FULL_35_25</name>
    <dbReference type="NCBI Taxonomy" id="1797582"/>
    <lineage>
        <taxon>Bacteria</taxon>
        <taxon>Candidatus Campbelliibacteriota</taxon>
    </lineage>
</organism>